<evidence type="ECO:0008006" key="9">
    <source>
        <dbReference type="Google" id="ProtNLM"/>
    </source>
</evidence>
<gene>
    <name evidence="7" type="ORF">H4R26_001299</name>
</gene>
<feature type="transmembrane region" description="Helical" evidence="6">
    <location>
        <begin position="391"/>
        <end position="411"/>
    </location>
</feature>
<feature type="transmembrane region" description="Helical" evidence="6">
    <location>
        <begin position="454"/>
        <end position="477"/>
    </location>
</feature>
<evidence type="ECO:0000256" key="5">
    <source>
        <dbReference type="SAM" id="MobiDB-lite"/>
    </source>
</evidence>
<evidence type="ECO:0000256" key="4">
    <source>
        <dbReference type="ARBA" id="ARBA00023136"/>
    </source>
</evidence>
<feature type="transmembrane region" description="Helical" evidence="6">
    <location>
        <begin position="183"/>
        <end position="208"/>
    </location>
</feature>
<feature type="transmembrane region" description="Helical" evidence="6">
    <location>
        <begin position="489"/>
        <end position="512"/>
    </location>
</feature>
<sequence length="539" mass="56328">MASTTNDIPLQVRHAAHSYVGARQSSGSSEGVSMELEDAQGGGSGGSGGGSGGVELERKMGLWSGMAIVVGTIIGSGIFSVPSLVLQEVGSVGMSMVVWGVGAAVSICGCAAYMELGTMLPRSGGEKEYLDAAYPRPRALAPFVFCLAMIAISFPSGLAADAVVTGVYVLYAAVGHAPVHSEWAQRGIGVAVVVACALMHALCARLAIRVQNALTVVKVLLLVLIVGVGLVGAAGGLHEPRAASFSHSFSGTTRSARAYAAALFKVFFAYAGYTSLNYSIDELRSPVRNLPRAAMGGLLLTTALYILSNVAFFVVLSPAAIRDADTAVAGVFFSAALGAAWGQRVVPALIALAAFGNVMCATFSASRVLLEAAREGYVPWAAHLGAISRRFESPLHALAVIAVLAVVFIVAPPPGDSYAFLIDIGGYQSWFFYGLAVVGLLLMRRTHRALVRPFRAWNAANAVTIATAVFMCIVPFVKPSSSAAGDESAIPYWAAPVAALLFIILSVALWYVQVVVRHGLEFSHYALHHHQSPSSEQIK</sequence>
<dbReference type="GO" id="GO:0015179">
    <property type="term" value="F:L-amino acid transmembrane transporter activity"/>
    <property type="evidence" value="ECO:0007669"/>
    <property type="project" value="TreeGrafter"/>
</dbReference>
<dbReference type="PANTHER" id="PTHR11785:SF353">
    <property type="entry name" value="METHIONINE TRANSPORTER (EUROFUNG)"/>
    <property type="match status" value="1"/>
</dbReference>
<keyword evidence="3 6" id="KW-1133">Transmembrane helix</keyword>
<comment type="subcellular location">
    <subcellularLocation>
        <location evidence="1">Membrane</location>
        <topology evidence="1">Multi-pass membrane protein</topology>
    </subcellularLocation>
</comment>
<keyword evidence="8" id="KW-1185">Reference proteome</keyword>
<organism evidence="7 8">
    <name type="scientific">Coemansia thaxteri</name>
    <dbReference type="NCBI Taxonomy" id="2663907"/>
    <lineage>
        <taxon>Eukaryota</taxon>
        <taxon>Fungi</taxon>
        <taxon>Fungi incertae sedis</taxon>
        <taxon>Zoopagomycota</taxon>
        <taxon>Kickxellomycotina</taxon>
        <taxon>Kickxellomycetes</taxon>
        <taxon>Kickxellales</taxon>
        <taxon>Kickxellaceae</taxon>
        <taxon>Coemansia</taxon>
    </lineage>
</organism>
<accession>A0A9W8BN79</accession>
<name>A0A9W8BN79_9FUNG</name>
<dbReference type="PIRSF" id="PIRSF006060">
    <property type="entry name" value="AA_transporter"/>
    <property type="match status" value="1"/>
</dbReference>
<reference evidence="7" key="1">
    <citation type="submission" date="2022-07" db="EMBL/GenBank/DDBJ databases">
        <title>Phylogenomic reconstructions and comparative analyses of Kickxellomycotina fungi.</title>
        <authorList>
            <person name="Reynolds N.K."/>
            <person name="Stajich J.E."/>
            <person name="Barry K."/>
            <person name="Grigoriev I.V."/>
            <person name="Crous P."/>
            <person name="Smith M.E."/>
        </authorList>
    </citation>
    <scope>NUCLEOTIDE SEQUENCE</scope>
    <source>
        <strain evidence="7">IMI 214461</strain>
    </source>
</reference>
<evidence type="ECO:0000256" key="2">
    <source>
        <dbReference type="ARBA" id="ARBA00022692"/>
    </source>
</evidence>
<proteinExistence type="predicted"/>
<evidence type="ECO:0000256" key="3">
    <source>
        <dbReference type="ARBA" id="ARBA00022989"/>
    </source>
</evidence>
<dbReference type="Gene3D" id="1.20.1740.10">
    <property type="entry name" value="Amino acid/polyamine transporter I"/>
    <property type="match status" value="1"/>
</dbReference>
<feature type="transmembrane region" description="Helical" evidence="6">
    <location>
        <begin position="348"/>
        <end position="370"/>
    </location>
</feature>
<keyword evidence="2 6" id="KW-0812">Transmembrane</keyword>
<feature type="transmembrane region" description="Helical" evidence="6">
    <location>
        <begin position="296"/>
        <end position="317"/>
    </location>
</feature>
<dbReference type="GO" id="GO:0016020">
    <property type="term" value="C:membrane"/>
    <property type="evidence" value="ECO:0007669"/>
    <property type="project" value="UniProtKB-SubCell"/>
</dbReference>
<feature type="transmembrane region" description="Helical" evidence="6">
    <location>
        <begin position="140"/>
        <end position="171"/>
    </location>
</feature>
<evidence type="ECO:0000256" key="1">
    <source>
        <dbReference type="ARBA" id="ARBA00004141"/>
    </source>
</evidence>
<evidence type="ECO:0000313" key="7">
    <source>
        <dbReference type="EMBL" id="KAJ2006578.1"/>
    </source>
</evidence>
<dbReference type="InterPro" id="IPR002293">
    <property type="entry name" value="AA/rel_permease1"/>
</dbReference>
<dbReference type="PANTHER" id="PTHR11785">
    <property type="entry name" value="AMINO ACID TRANSPORTER"/>
    <property type="match status" value="1"/>
</dbReference>
<feature type="transmembrane region" description="Helical" evidence="6">
    <location>
        <begin position="417"/>
        <end position="442"/>
    </location>
</feature>
<feature type="transmembrane region" description="Helical" evidence="6">
    <location>
        <begin position="97"/>
        <end position="120"/>
    </location>
</feature>
<evidence type="ECO:0000313" key="8">
    <source>
        <dbReference type="Proteomes" id="UP001150907"/>
    </source>
</evidence>
<dbReference type="AlphaFoldDB" id="A0A9W8BN79"/>
<feature type="transmembrane region" description="Helical" evidence="6">
    <location>
        <begin position="62"/>
        <end position="85"/>
    </location>
</feature>
<protein>
    <recommendedName>
        <fullName evidence="9">Amino acid transporter</fullName>
    </recommendedName>
</protein>
<dbReference type="InterPro" id="IPR050598">
    <property type="entry name" value="AminoAcid_Transporter"/>
</dbReference>
<feature type="region of interest" description="Disordered" evidence="5">
    <location>
        <begin position="23"/>
        <end position="51"/>
    </location>
</feature>
<dbReference type="Proteomes" id="UP001150907">
    <property type="component" value="Unassembled WGS sequence"/>
</dbReference>
<feature type="transmembrane region" description="Helical" evidence="6">
    <location>
        <begin position="214"/>
        <end position="237"/>
    </location>
</feature>
<feature type="transmembrane region" description="Helical" evidence="6">
    <location>
        <begin position="258"/>
        <end position="276"/>
    </location>
</feature>
<feature type="compositionally biased region" description="Gly residues" evidence="5">
    <location>
        <begin position="40"/>
        <end position="51"/>
    </location>
</feature>
<dbReference type="EMBL" id="JANBQF010000055">
    <property type="protein sequence ID" value="KAJ2006578.1"/>
    <property type="molecule type" value="Genomic_DNA"/>
</dbReference>
<comment type="caution">
    <text evidence="7">The sequence shown here is derived from an EMBL/GenBank/DDBJ whole genome shotgun (WGS) entry which is preliminary data.</text>
</comment>
<evidence type="ECO:0000256" key="6">
    <source>
        <dbReference type="SAM" id="Phobius"/>
    </source>
</evidence>
<dbReference type="Pfam" id="PF13520">
    <property type="entry name" value="AA_permease_2"/>
    <property type="match status" value="1"/>
</dbReference>
<keyword evidence="4 6" id="KW-0472">Membrane</keyword>
<dbReference type="OrthoDB" id="5982228at2759"/>